<evidence type="ECO:0000259" key="1">
    <source>
        <dbReference type="Pfam" id="PF04734"/>
    </source>
</evidence>
<evidence type="ECO:0000313" key="3">
    <source>
        <dbReference type="Proteomes" id="UP001597227"/>
    </source>
</evidence>
<dbReference type="EMBL" id="JBHUEK010000025">
    <property type="protein sequence ID" value="MFD1780233.1"/>
    <property type="molecule type" value="Genomic_DNA"/>
</dbReference>
<organism evidence="2 3">
    <name type="scientific">Fredinandcohnia salidurans</name>
    <dbReference type="NCBI Taxonomy" id="2595041"/>
    <lineage>
        <taxon>Bacteria</taxon>
        <taxon>Bacillati</taxon>
        <taxon>Bacillota</taxon>
        <taxon>Bacilli</taxon>
        <taxon>Bacillales</taxon>
        <taxon>Bacillaceae</taxon>
        <taxon>Fredinandcohnia</taxon>
    </lineage>
</organism>
<proteinExistence type="predicted"/>
<reference evidence="3" key="1">
    <citation type="journal article" date="2019" name="Int. J. Syst. Evol. Microbiol.">
        <title>The Global Catalogue of Microorganisms (GCM) 10K type strain sequencing project: providing services to taxonomists for standard genome sequencing and annotation.</title>
        <authorList>
            <consortium name="The Broad Institute Genomics Platform"/>
            <consortium name="The Broad Institute Genome Sequencing Center for Infectious Disease"/>
            <person name="Wu L."/>
            <person name="Ma J."/>
        </authorList>
    </citation>
    <scope>NUCLEOTIDE SEQUENCE [LARGE SCALE GENOMIC DNA]</scope>
    <source>
        <strain evidence="3">CCUG 15531</strain>
    </source>
</reference>
<keyword evidence="3" id="KW-1185">Reference proteome</keyword>
<dbReference type="Pfam" id="PF04734">
    <property type="entry name" value="Ceramidase_alk"/>
    <property type="match status" value="1"/>
</dbReference>
<accession>A0ABW4MRP0</accession>
<evidence type="ECO:0000313" key="2">
    <source>
        <dbReference type="EMBL" id="MFD1780233.1"/>
    </source>
</evidence>
<dbReference type="InterPro" id="IPR031329">
    <property type="entry name" value="NEUT/ALK_ceramidase_N"/>
</dbReference>
<comment type="caution">
    <text evidence="2">The sequence shown here is derived from an EMBL/GenBank/DDBJ whole genome shotgun (WGS) entry which is preliminary data.</text>
</comment>
<dbReference type="RefSeq" id="WP_388039837.1">
    <property type="nucleotide sequence ID" value="NZ_JBHUEK010000025.1"/>
</dbReference>
<protein>
    <submittedName>
        <fullName evidence="2">Neutral/alkaline non-lysosomal ceramidase N-terminal domain-containing protein</fullName>
    </submittedName>
</protein>
<sequence length="417" mass="47719">MTLLLGTYEIDMTPRLPVQLAGFAHREGKAMEVHSPLFLKTYYFEQNGKPFLLFIGDVIWWDDQLVNTWRKRVADEYSVKVASICFHSTHNHSGPQTSDAFTSLLGVRDQSFIESLEDIILKSVKCAITNKEPVTIVRRKTSSDIGVYRRLQYENKMVMSPNPSVPIDKEVTIITFENRKQDMKAMLIHHACHPTSTDANVVSSEYTGVCCARLKETYQHAVIGFLQGCCGDVRPALIKDHTFFRGSLQDMEAIGNQLAEDIISGINISDAEMIHSDRLEAYSSQVPLPFQEEYTVNEEMEPEVIRIWKQHIEQNWQDKNKTQLEIQYLDISSRLRFIFFNGEMVQHYSQYVKKIDSGVLALGYSNGMIGYIPSQTQLMEGGYEAEEFIYYFGLPAPFHIKTEKIIKNAIDNILEGE</sequence>
<dbReference type="Proteomes" id="UP001597227">
    <property type="component" value="Unassembled WGS sequence"/>
</dbReference>
<name>A0ABW4MRP0_9BACI</name>
<feature type="domain" description="Neutral/alkaline non-lysosomal ceramidase N-terminal" evidence="1">
    <location>
        <begin position="5"/>
        <end position="237"/>
    </location>
</feature>
<gene>
    <name evidence="2" type="ORF">ACFSFW_16335</name>
</gene>